<evidence type="ECO:0000259" key="1">
    <source>
        <dbReference type="PROSITE" id="PS50164"/>
    </source>
</evidence>
<dbReference type="EMBL" id="MPVP01000042">
    <property type="protein sequence ID" value="OMD35129.1"/>
    <property type="molecule type" value="Genomic_DNA"/>
</dbReference>
<comment type="caution">
    <text evidence="2">The sequence shown here is derived from an EMBL/GenBank/DDBJ whole genome shotgun (WGS) entry which is preliminary data.</text>
</comment>
<protein>
    <recommendedName>
        <fullName evidence="1">GIY-YIG domain-containing protein</fullName>
    </recommendedName>
</protein>
<evidence type="ECO:0000313" key="3">
    <source>
        <dbReference type="Proteomes" id="UP000187158"/>
    </source>
</evidence>
<gene>
    <name evidence="2" type="ORF">BSO21_09620</name>
</gene>
<dbReference type="InterPro" id="IPR000305">
    <property type="entry name" value="GIY-YIG_endonuc"/>
</dbReference>
<keyword evidence="3" id="KW-1185">Reference proteome</keyword>
<organism evidence="2 3">
    <name type="scientific">Paenibacillus odorifer</name>
    <dbReference type="NCBI Taxonomy" id="189426"/>
    <lineage>
        <taxon>Bacteria</taxon>
        <taxon>Bacillati</taxon>
        <taxon>Bacillota</taxon>
        <taxon>Bacilli</taxon>
        <taxon>Bacillales</taxon>
        <taxon>Paenibacillaceae</taxon>
        <taxon>Paenibacillus</taxon>
    </lineage>
</organism>
<reference evidence="2 3" key="1">
    <citation type="submission" date="2016-11" db="EMBL/GenBank/DDBJ databases">
        <title>Paenibacillus species isolates.</title>
        <authorList>
            <person name="Beno S.M."/>
        </authorList>
    </citation>
    <scope>NUCLEOTIDE SEQUENCE [LARGE SCALE GENOMIC DNA]</scope>
    <source>
        <strain evidence="2 3">FSL H7-0433</strain>
    </source>
</reference>
<proteinExistence type="predicted"/>
<dbReference type="PROSITE" id="PS50164">
    <property type="entry name" value="GIY_YIG"/>
    <property type="match status" value="1"/>
</dbReference>
<dbReference type="Pfam" id="PF01541">
    <property type="entry name" value="GIY-YIG"/>
    <property type="match status" value="1"/>
</dbReference>
<dbReference type="Gene3D" id="3.40.1440.10">
    <property type="entry name" value="GIY-YIG endonuclease"/>
    <property type="match status" value="1"/>
</dbReference>
<feature type="domain" description="GIY-YIG" evidence="1">
    <location>
        <begin position="7"/>
        <end position="90"/>
    </location>
</feature>
<name>A0ABX3GRU1_9BACL</name>
<dbReference type="RefSeq" id="WP_076147798.1">
    <property type="nucleotide sequence ID" value="NZ_MPTT01000046.1"/>
</dbReference>
<evidence type="ECO:0000313" key="2">
    <source>
        <dbReference type="EMBL" id="OMD35129.1"/>
    </source>
</evidence>
<dbReference type="Proteomes" id="UP000187158">
    <property type="component" value="Unassembled WGS sequence"/>
</dbReference>
<accession>A0ABX3GRU1</accession>
<dbReference type="InterPro" id="IPR035901">
    <property type="entry name" value="GIY-YIG_endonuc_sf"/>
</dbReference>
<sequence length="225" mass="25799">MADTDIVMRSVYILELEDQFIYVGESTTDDLDKRIRKHGTKKGAEWTKIHKPKAVIEVISAGCCDRFAAKKLEDQMTLKYMAMHGWSKVRGGKYSITDDLLLYSKLCELKKQRHVDFVVEKPDTVPPLHQPRIYSGVNRRSGEKPKNFIRFSEQIRAKIKMSIGGWFEANTQHFNKALLLQINNSDMSISWLTTKGYALGVNDEDLKDISAQIEYLKIGKVSRVI</sequence>